<sequence>MPPPPPPQFSPPRTFTSLVQAFTSFLTVSIHTILYHRSLYPRPSFLTSRAYNTPVHQSRHPAVCTWIADAIAAVTDELLKNTVSRIVLVIYGPATPPPPPSNQAPAPTNTTTSSSSPSRLRALERYVWDVSRFPTMPNSKRDRDTPFSAAEGAEDENVDLEEQFRAALLKLDTRGSALAPLPPGCTFTVAVELKDEHGVDAPLGHPQPWIPADPALQATKSKETSSGGESNEEGAERRGADLGGARTTPVRAVRAGEMMFEMWIEEGRAKVEMEEGLAHASNEGSAEFG</sequence>
<comment type="similarity">
    <text evidence="1">Belongs to the MAD2 family.</text>
</comment>
<dbReference type="InterPro" id="IPR003511">
    <property type="entry name" value="HORMA_dom"/>
</dbReference>
<dbReference type="PROSITE" id="PS50815">
    <property type="entry name" value="HORMA"/>
    <property type="match status" value="1"/>
</dbReference>
<dbReference type="PANTHER" id="PTHR11842:SF10">
    <property type="entry name" value="MITOTIC SPINDLE ASSEMBLY CHECKPOINT PROTEIN MAD2B"/>
    <property type="match status" value="1"/>
</dbReference>
<dbReference type="Proteomes" id="UP000774617">
    <property type="component" value="Unassembled WGS sequence"/>
</dbReference>
<dbReference type="Pfam" id="PF02301">
    <property type="entry name" value="HORMA"/>
    <property type="match status" value="1"/>
</dbReference>
<feature type="region of interest" description="Disordered" evidence="2">
    <location>
        <begin position="135"/>
        <end position="158"/>
    </location>
</feature>
<accession>A0ABQ8GG91</accession>
<dbReference type="EMBL" id="JAGTJR010000009">
    <property type="protein sequence ID" value="KAH7054633.1"/>
    <property type="molecule type" value="Genomic_DNA"/>
</dbReference>
<organism evidence="4 5">
    <name type="scientific">Macrophomina phaseolina</name>
    <dbReference type="NCBI Taxonomy" id="35725"/>
    <lineage>
        <taxon>Eukaryota</taxon>
        <taxon>Fungi</taxon>
        <taxon>Dikarya</taxon>
        <taxon>Ascomycota</taxon>
        <taxon>Pezizomycotina</taxon>
        <taxon>Dothideomycetes</taxon>
        <taxon>Dothideomycetes incertae sedis</taxon>
        <taxon>Botryosphaeriales</taxon>
        <taxon>Botryosphaeriaceae</taxon>
        <taxon>Macrophomina</taxon>
    </lineage>
</organism>
<evidence type="ECO:0000256" key="2">
    <source>
        <dbReference type="SAM" id="MobiDB-lite"/>
    </source>
</evidence>
<proteinExistence type="inferred from homology"/>
<evidence type="ECO:0000256" key="1">
    <source>
        <dbReference type="ARBA" id="ARBA00010348"/>
    </source>
</evidence>
<keyword evidence="5" id="KW-1185">Reference proteome</keyword>
<dbReference type="Gene3D" id="3.30.900.10">
    <property type="entry name" value="HORMA domain"/>
    <property type="match status" value="1"/>
</dbReference>
<feature type="region of interest" description="Disordered" evidence="2">
    <location>
        <begin position="198"/>
        <end position="249"/>
    </location>
</feature>
<feature type="domain" description="HORMA" evidence="3">
    <location>
        <begin position="16"/>
        <end position="264"/>
    </location>
</feature>
<dbReference type="GO" id="GO:0003677">
    <property type="term" value="F:DNA binding"/>
    <property type="evidence" value="ECO:0007669"/>
    <property type="project" value="UniProtKB-KW"/>
</dbReference>
<reference evidence="4 5" key="1">
    <citation type="journal article" date="2021" name="Nat. Commun.">
        <title>Genetic determinants of endophytism in the Arabidopsis root mycobiome.</title>
        <authorList>
            <person name="Mesny F."/>
            <person name="Miyauchi S."/>
            <person name="Thiergart T."/>
            <person name="Pickel B."/>
            <person name="Atanasova L."/>
            <person name="Karlsson M."/>
            <person name="Huettel B."/>
            <person name="Barry K.W."/>
            <person name="Haridas S."/>
            <person name="Chen C."/>
            <person name="Bauer D."/>
            <person name="Andreopoulos W."/>
            <person name="Pangilinan J."/>
            <person name="LaButti K."/>
            <person name="Riley R."/>
            <person name="Lipzen A."/>
            <person name="Clum A."/>
            <person name="Drula E."/>
            <person name="Henrissat B."/>
            <person name="Kohler A."/>
            <person name="Grigoriev I.V."/>
            <person name="Martin F.M."/>
            <person name="Hacquard S."/>
        </authorList>
    </citation>
    <scope>NUCLEOTIDE SEQUENCE [LARGE SCALE GENOMIC DNA]</scope>
    <source>
        <strain evidence="4 5">MPI-SDFR-AT-0080</strain>
    </source>
</reference>
<feature type="compositionally biased region" description="Low complexity" evidence="2">
    <location>
        <begin position="103"/>
        <end position="118"/>
    </location>
</feature>
<dbReference type="InterPro" id="IPR036570">
    <property type="entry name" value="HORMA_dom_sf"/>
</dbReference>
<evidence type="ECO:0000313" key="4">
    <source>
        <dbReference type="EMBL" id="KAH7054633.1"/>
    </source>
</evidence>
<evidence type="ECO:0000259" key="3">
    <source>
        <dbReference type="PROSITE" id="PS50815"/>
    </source>
</evidence>
<dbReference type="SUPFAM" id="SSF56019">
    <property type="entry name" value="The spindle assembly checkpoint protein mad2"/>
    <property type="match status" value="1"/>
</dbReference>
<dbReference type="PANTHER" id="PTHR11842">
    <property type="entry name" value="MITOTIC SPINDLE ASSEMBLY CHECKPOINT PROTEIN MAD2"/>
    <property type="match status" value="1"/>
</dbReference>
<keyword evidence="4" id="KW-0238">DNA-binding</keyword>
<comment type="caution">
    <text evidence="4">The sequence shown here is derived from an EMBL/GenBank/DDBJ whole genome shotgun (WGS) entry which is preliminary data.</text>
</comment>
<name>A0ABQ8GG91_9PEZI</name>
<feature type="region of interest" description="Disordered" evidence="2">
    <location>
        <begin position="94"/>
        <end position="119"/>
    </location>
</feature>
<protein>
    <submittedName>
        <fullName evidence="4">DNA-binding protein</fullName>
    </submittedName>
</protein>
<gene>
    <name evidence="4" type="ORF">B0J12DRAFT_709992</name>
</gene>
<dbReference type="InterPro" id="IPR045091">
    <property type="entry name" value="Mad2-like"/>
</dbReference>
<evidence type="ECO:0000313" key="5">
    <source>
        <dbReference type="Proteomes" id="UP000774617"/>
    </source>
</evidence>